<sequence>MTHSWPHFQEFSVIVVYMQSGILMSIVYAMLSELGILRNGVIACFHSLVKMHAKDMVKKDLQFILDVDIHWSSLINICNGRLGIHWFCIILQITTAYGAQNSGPPLLPYPPSLRSGGPPGREVVSGHPKASFALILIGGSPLPNLNP</sequence>
<gene>
    <name evidence="2" type="ORF">BT96DRAFT_945232</name>
</gene>
<dbReference type="AlphaFoldDB" id="A0A6A4H1W2"/>
<name>A0A6A4H1W2_9AGAR</name>
<dbReference type="Proteomes" id="UP000799118">
    <property type="component" value="Unassembled WGS sequence"/>
</dbReference>
<keyword evidence="1" id="KW-0812">Transmembrane</keyword>
<evidence type="ECO:0000256" key="1">
    <source>
        <dbReference type="SAM" id="Phobius"/>
    </source>
</evidence>
<reference evidence="2" key="1">
    <citation type="journal article" date="2019" name="Environ. Microbiol.">
        <title>Fungal ecological strategies reflected in gene transcription - a case study of two litter decomposers.</title>
        <authorList>
            <person name="Barbi F."/>
            <person name="Kohler A."/>
            <person name="Barry K."/>
            <person name="Baskaran P."/>
            <person name="Daum C."/>
            <person name="Fauchery L."/>
            <person name="Ihrmark K."/>
            <person name="Kuo A."/>
            <person name="LaButti K."/>
            <person name="Lipzen A."/>
            <person name="Morin E."/>
            <person name="Grigoriev I.V."/>
            <person name="Henrissat B."/>
            <person name="Lindahl B."/>
            <person name="Martin F."/>
        </authorList>
    </citation>
    <scope>NUCLEOTIDE SEQUENCE</scope>
    <source>
        <strain evidence="2">JB14</strain>
    </source>
</reference>
<evidence type="ECO:0000313" key="3">
    <source>
        <dbReference type="Proteomes" id="UP000799118"/>
    </source>
</evidence>
<proteinExistence type="predicted"/>
<keyword evidence="1" id="KW-0472">Membrane</keyword>
<organism evidence="2 3">
    <name type="scientific">Gymnopus androsaceus JB14</name>
    <dbReference type="NCBI Taxonomy" id="1447944"/>
    <lineage>
        <taxon>Eukaryota</taxon>
        <taxon>Fungi</taxon>
        <taxon>Dikarya</taxon>
        <taxon>Basidiomycota</taxon>
        <taxon>Agaricomycotina</taxon>
        <taxon>Agaricomycetes</taxon>
        <taxon>Agaricomycetidae</taxon>
        <taxon>Agaricales</taxon>
        <taxon>Marasmiineae</taxon>
        <taxon>Omphalotaceae</taxon>
        <taxon>Gymnopus</taxon>
    </lineage>
</organism>
<protein>
    <submittedName>
        <fullName evidence="2">Uncharacterized protein</fullName>
    </submittedName>
</protein>
<keyword evidence="3" id="KW-1185">Reference proteome</keyword>
<evidence type="ECO:0000313" key="2">
    <source>
        <dbReference type="EMBL" id="KAE9391658.1"/>
    </source>
</evidence>
<feature type="transmembrane region" description="Helical" evidence="1">
    <location>
        <begin position="12"/>
        <end position="31"/>
    </location>
</feature>
<dbReference type="EMBL" id="ML769617">
    <property type="protein sequence ID" value="KAE9391658.1"/>
    <property type="molecule type" value="Genomic_DNA"/>
</dbReference>
<keyword evidence="1" id="KW-1133">Transmembrane helix</keyword>
<accession>A0A6A4H1W2</accession>